<feature type="binding site" description="axial binding residue" evidence="8">
    <location>
        <position position="468"/>
    </location>
    <ligand>
        <name>heme</name>
        <dbReference type="ChEBI" id="CHEBI:30413"/>
    </ligand>
    <ligandPart>
        <name>Fe</name>
        <dbReference type="ChEBI" id="CHEBI:18248"/>
    </ligandPart>
</feature>
<organism evidence="11 12">
    <name type="scientific">Gossypium klotzschianum</name>
    <dbReference type="NCBI Taxonomy" id="34286"/>
    <lineage>
        <taxon>Eukaryota</taxon>
        <taxon>Viridiplantae</taxon>
        <taxon>Streptophyta</taxon>
        <taxon>Embryophyta</taxon>
        <taxon>Tracheophyta</taxon>
        <taxon>Spermatophyta</taxon>
        <taxon>Magnoliopsida</taxon>
        <taxon>eudicotyledons</taxon>
        <taxon>Gunneridae</taxon>
        <taxon>Pentapetalae</taxon>
        <taxon>rosids</taxon>
        <taxon>malvids</taxon>
        <taxon>Malvales</taxon>
        <taxon>Malvaceae</taxon>
        <taxon>Malvoideae</taxon>
        <taxon>Gossypium</taxon>
    </lineage>
</organism>
<dbReference type="PROSITE" id="PS00086">
    <property type="entry name" value="CYTOCHROME_P450"/>
    <property type="match status" value="1"/>
</dbReference>
<dbReference type="GO" id="GO:0005506">
    <property type="term" value="F:iron ion binding"/>
    <property type="evidence" value="ECO:0007669"/>
    <property type="project" value="InterPro"/>
</dbReference>
<keyword evidence="10" id="KW-1133">Transmembrane helix</keyword>
<keyword evidence="6 8" id="KW-0408">Iron</keyword>
<dbReference type="PRINTS" id="PR00385">
    <property type="entry name" value="P450"/>
</dbReference>
<feature type="transmembrane region" description="Helical" evidence="10">
    <location>
        <begin position="29"/>
        <end position="48"/>
    </location>
</feature>
<evidence type="ECO:0000256" key="1">
    <source>
        <dbReference type="ARBA" id="ARBA00001971"/>
    </source>
</evidence>
<evidence type="ECO:0000256" key="7">
    <source>
        <dbReference type="ARBA" id="ARBA00023033"/>
    </source>
</evidence>
<dbReference type="SUPFAM" id="SSF48264">
    <property type="entry name" value="Cytochrome P450"/>
    <property type="match status" value="1"/>
</dbReference>
<dbReference type="FunFam" id="1.10.630.10:FF:000008">
    <property type="entry name" value="Cytochrome P450 71D8"/>
    <property type="match status" value="1"/>
</dbReference>
<dbReference type="InterPro" id="IPR001128">
    <property type="entry name" value="Cyt_P450"/>
</dbReference>
<name>A0A7J8VZP5_9ROSI</name>
<dbReference type="PRINTS" id="PR00463">
    <property type="entry name" value="EP450I"/>
</dbReference>
<dbReference type="PANTHER" id="PTHR47955">
    <property type="entry name" value="CYTOCHROME P450 FAMILY 71 PROTEIN"/>
    <property type="match status" value="1"/>
</dbReference>
<keyword evidence="3 8" id="KW-0349">Heme</keyword>
<dbReference type="EMBL" id="JABFAB010000013">
    <property type="protein sequence ID" value="MBA0668296.1"/>
    <property type="molecule type" value="Genomic_DNA"/>
</dbReference>
<dbReference type="InterPro" id="IPR002401">
    <property type="entry name" value="Cyt_P450_E_grp-I"/>
</dbReference>
<comment type="similarity">
    <text evidence="2 9">Belongs to the cytochrome P450 family.</text>
</comment>
<evidence type="ECO:0000313" key="12">
    <source>
        <dbReference type="Proteomes" id="UP000593573"/>
    </source>
</evidence>
<keyword evidence="5 9" id="KW-0560">Oxidoreductase</keyword>
<evidence type="ECO:0000256" key="6">
    <source>
        <dbReference type="ARBA" id="ARBA00023004"/>
    </source>
</evidence>
<evidence type="ECO:0000256" key="9">
    <source>
        <dbReference type="RuleBase" id="RU000461"/>
    </source>
</evidence>
<accession>A0A7J8VZP5</accession>
<keyword evidence="10" id="KW-0812">Transmembrane</keyword>
<reference evidence="11 12" key="1">
    <citation type="journal article" date="2019" name="Genome Biol. Evol.">
        <title>Insights into the evolution of the New World diploid cottons (Gossypium, subgenus Houzingenia) based on genome sequencing.</title>
        <authorList>
            <person name="Grover C.E."/>
            <person name="Arick M.A. 2nd"/>
            <person name="Thrash A."/>
            <person name="Conover J.L."/>
            <person name="Sanders W.S."/>
            <person name="Peterson D.G."/>
            <person name="Frelichowski J.E."/>
            <person name="Scheffler J.A."/>
            <person name="Scheffler B.E."/>
            <person name="Wendel J.F."/>
        </authorList>
    </citation>
    <scope>NUCLEOTIDE SEQUENCE [LARGE SCALE GENOMIC DNA]</scope>
    <source>
        <strain evidence="11">57</strain>
        <tissue evidence="11">Leaf</tissue>
    </source>
</reference>
<evidence type="ECO:0000313" key="11">
    <source>
        <dbReference type="EMBL" id="MBA0668296.1"/>
    </source>
</evidence>
<sequence>MLLISAFFCFHSSSFLFLKALLFFVLMEFGIPLFHIFISFLLVLLMAIRSVRKSKARSLTQRLIPGPRKLPLIGNLHQLAGPTLPHRTLRDLATKYGTVMHLQLGQVSTVVISSAEMAEEIMKTHDIVFASRPSLVAAKIITYECTDIVFSPYGKYWRNLRKICTSELLSASRVASFRSIREEEVLNLVKTIKSNDGLAVNLSQKVFSMTYGITARAAFGKKCKYQDSFISVVAEQTKLVSGFFVSEFFPSLQFLDVVSGIKYRVEKTRAEADRILESIVNDHKESRARGRSKDDREDLVDLLLRLQEDDEFPLTDNNVKAIILDIFTAGSETSASTVEWALSEMIKNPRVMAKAQAEVRQVFQGKGNVDETGIHQLQYLKCVIKETLRLHPILPLLLPRECSKNCEINGFEIPSKTRVIINAWAIGRDPNHWAQPENFEPERFINSSVDFLGTNFEFIPFGAGRRICPGILFAVPNLELPLAQLLFHFDWKLPKQEDIDMTEEFGLSVRRKNDLVLVPTPYHASIIVSQKHKEDIFV</sequence>
<keyword evidence="12" id="KW-1185">Reference proteome</keyword>
<dbReference type="InterPro" id="IPR036396">
    <property type="entry name" value="Cyt_P450_sf"/>
</dbReference>
<gene>
    <name evidence="11" type="ORF">Goklo_001226</name>
</gene>
<protein>
    <recommendedName>
        <fullName evidence="13">Cytochrome P450</fullName>
    </recommendedName>
</protein>
<keyword evidence="4 8" id="KW-0479">Metal-binding</keyword>
<evidence type="ECO:0000256" key="8">
    <source>
        <dbReference type="PIRSR" id="PIRSR602401-1"/>
    </source>
</evidence>
<proteinExistence type="inferred from homology"/>
<dbReference type="OrthoDB" id="2789670at2759"/>
<dbReference type="InterPro" id="IPR017972">
    <property type="entry name" value="Cyt_P450_CS"/>
</dbReference>
<keyword evidence="10" id="KW-0472">Membrane</keyword>
<dbReference type="GO" id="GO:0016705">
    <property type="term" value="F:oxidoreductase activity, acting on paired donors, with incorporation or reduction of molecular oxygen"/>
    <property type="evidence" value="ECO:0007669"/>
    <property type="project" value="InterPro"/>
</dbReference>
<dbReference type="AlphaFoldDB" id="A0A7J8VZP5"/>
<comment type="cofactor">
    <cofactor evidence="1 8">
        <name>heme</name>
        <dbReference type="ChEBI" id="CHEBI:30413"/>
    </cofactor>
</comment>
<evidence type="ECO:0008006" key="13">
    <source>
        <dbReference type="Google" id="ProtNLM"/>
    </source>
</evidence>
<evidence type="ECO:0000256" key="3">
    <source>
        <dbReference type="ARBA" id="ARBA00022617"/>
    </source>
</evidence>
<dbReference type="Gene3D" id="1.10.630.10">
    <property type="entry name" value="Cytochrome P450"/>
    <property type="match status" value="1"/>
</dbReference>
<dbReference type="Proteomes" id="UP000593573">
    <property type="component" value="Unassembled WGS sequence"/>
</dbReference>
<keyword evidence="7 9" id="KW-0503">Monooxygenase</keyword>
<dbReference type="CDD" id="cd11072">
    <property type="entry name" value="CYP71-like"/>
    <property type="match status" value="1"/>
</dbReference>
<dbReference type="GO" id="GO:0004497">
    <property type="term" value="F:monooxygenase activity"/>
    <property type="evidence" value="ECO:0007669"/>
    <property type="project" value="UniProtKB-KW"/>
</dbReference>
<dbReference type="GO" id="GO:0020037">
    <property type="term" value="F:heme binding"/>
    <property type="evidence" value="ECO:0007669"/>
    <property type="project" value="InterPro"/>
</dbReference>
<dbReference type="PANTHER" id="PTHR47955:SF8">
    <property type="entry name" value="CYTOCHROME P450 71D11-LIKE"/>
    <property type="match status" value="1"/>
</dbReference>
<dbReference type="Pfam" id="PF00067">
    <property type="entry name" value="p450"/>
    <property type="match status" value="1"/>
</dbReference>
<evidence type="ECO:0000256" key="10">
    <source>
        <dbReference type="SAM" id="Phobius"/>
    </source>
</evidence>
<evidence type="ECO:0000256" key="5">
    <source>
        <dbReference type="ARBA" id="ARBA00023002"/>
    </source>
</evidence>
<comment type="caution">
    <text evidence="11">The sequence shown here is derived from an EMBL/GenBank/DDBJ whole genome shotgun (WGS) entry which is preliminary data.</text>
</comment>
<evidence type="ECO:0000256" key="2">
    <source>
        <dbReference type="ARBA" id="ARBA00010617"/>
    </source>
</evidence>
<evidence type="ECO:0000256" key="4">
    <source>
        <dbReference type="ARBA" id="ARBA00022723"/>
    </source>
</evidence>